<name>A0A9X1YBC7_9PROT</name>
<dbReference type="GO" id="GO:0003677">
    <property type="term" value="F:DNA binding"/>
    <property type="evidence" value="ECO:0007669"/>
    <property type="project" value="UniProtKB-UniRule"/>
</dbReference>
<dbReference type="InterPro" id="IPR007692">
    <property type="entry name" value="DNA_helicase_DnaB"/>
</dbReference>
<evidence type="ECO:0000256" key="6">
    <source>
        <dbReference type="ARBA" id="ARBA00022801"/>
    </source>
</evidence>
<dbReference type="InterPro" id="IPR027417">
    <property type="entry name" value="P-loop_NTPase"/>
</dbReference>
<dbReference type="AlphaFoldDB" id="A0A9X1YBC7"/>
<evidence type="ECO:0000256" key="7">
    <source>
        <dbReference type="ARBA" id="ARBA00022806"/>
    </source>
</evidence>
<dbReference type="RefSeq" id="WP_248667675.1">
    <property type="nucleotide sequence ID" value="NZ_JALPRX010000061.1"/>
</dbReference>
<keyword evidence="5 14" id="KW-0547">Nucleotide-binding</keyword>
<dbReference type="GO" id="GO:0043139">
    <property type="term" value="F:5'-3' DNA helicase activity"/>
    <property type="evidence" value="ECO:0007669"/>
    <property type="project" value="UniProtKB-EC"/>
</dbReference>
<comment type="caution">
    <text evidence="17">The sequence shown here is derived from an EMBL/GenBank/DDBJ whole genome shotgun (WGS) entry which is preliminary data.</text>
</comment>
<dbReference type="InterPro" id="IPR007694">
    <property type="entry name" value="DNA_helicase_DnaB-like_C"/>
</dbReference>
<keyword evidence="18" id="KW-1185">Reference proteome</keyword>
<keyword evidence="4 14" id="KW-0235">DNA replication</keyword>
<dbReference type="InterPro" id="IPR036185">
    <property type="entry name" value="DNA_heli_DnaB-like_N_sf"/>
</dbReference>
<evidence type="ECO:0000259" key="16">
    <source>
        <dbReference type="PROSITE" id="PS51199"/>
    </source>
</evidence>
<feature type="region of interest" description="Disordered" evidence="15">
    <location>
        <begin position="11"/>
        <end position="42"/>
    </location>
</feature>
<gene>
    <name evidence="17" type="ORF">M0638_14280</name>
</gene>
<dbReference type="InterPro" id="IPR007693">
    <property type="entry name" value="DNA_helicase_DnaB-like_N"/>
</dbReference>
<evidence type="ECO:0000256" key="2">
    <source>
        <dbReference type="ARBA" id="ARBA00011643"/>
    </source>
</evidence>
<dbReference type="NCBIfam" id="NF006606">
    <property type="entry name" value="PRK09165.1"/>
    <property type="match status" value="1"/>
</dbReference>
<sequence>MNTLYPLAPASGGHGGGPGGSPGGGPAGGSPGEGLFGLSQRLPPSNREAEQALLGALLANNRAYERVSEFLAPEHFVDPVHGRVYQSIQRRVEAGQLADIVTLRAEFEHSGLLDEVGGAAYLAQLLSAMTGIINAGEYGRVIFDAYLRRQLIDLGEVVVNRAFGAEPELDAKGQMEAAEQALFNLATDGAAEGGLIPLEKALVAAVENAERAFSTPGGVSGLPTGLRDVDKKMGGLHPSDLLILAGRPAMGKTALATKMAFGAARALLQEAEEKGGPGAAPKGTVAIFSLEMSADQLATRLLSEEARVSGDRIRRGDIQQRDFDEFIRASRELSTLPLYIDDTPAITISAMRTRCRRLKRTRGLAMIVVDYLQLMRPAAGSKTDNRVQELSQITQGLKALAKELAVPVLALSQLSRQVESREDKRPQLADLRESGSIEQDADVVMFVYRDEYYLAAKEPKDIHFEGHDRLGKFEGAHQDWVAAMEKAHNKAELLIRKSRHGPTGDIKLFFEGEFTRFGDLDIVHGDHDGR</sequence>
<dbReference type="SUPFAM" id="SSF48024">
    <property type="entry name" value="N-terminal domain of DnaB helicase"/>
    <property type="match status" value="1"/>
</dbReference>
<keyword evidence="8 14" id="KW-0067">ATP-binding</keyword>
<evidence type="ECO:0000256" key="10">
    <source>
        <dbReference type="ARBA" id="ARBA00023235"/>
    </source>
</evidence>
<dbReference type="Gene3D" id="3.40.50.300">
    <property type="entry name" value="P-loop containing nucleotide triphosphate hydrolases"/>
    <property type="match status" value="1"/>
</dbReference>
<dbReference type="CDD" id="cd00984">
    <property type="entry name" value="DnaB_C"/>
    <property type="match status" value="1"/>
</dbReference>
<dbReference type="Pfam" id="PF03796">
    <property type="entry name" value="DnaB_C"/>
    <property type="match status" value="1"/>
</dbReference>
<dbReference type="EMBL" id="JALPRX010000061">
    <property type="protein sequence ID" value="MCK8785552.1"/>
    <property type="molecule type" value="Genomic_DNA"/>
</dbReference>
<evidence type="ECO:0000256" key="3">
    <source>
        <dbReference type="ARBA" id="ARBA00022515"/>
    </source>
</evidence>
<dbReference type="PROSITE" id="PS51199">
    <property type="entry name" value="SF4_HELICASE"/>
    <property type="match status" value="1"/>
</dbReference>
<keyword evidence="6 14" id="KW-0378">Hydrolase</keyword>
<proteinExistence type="inferred from homology"/>
<comment type="similarity">
    <text evidence="1 14">Belongs to the helicase family. DnaB subfamily.</text>
</comment>
<evidence type="ECO:0000256" key="9">
    <source>
        <dbReference type="ARBA" id="ARBA00023125"/>
    </source>
</evidence>
<evidence type="ECO:0000313" key="18">
    <source>
        <dbReference type="Proteomes" id="UP001139516"/>
    </source>
</evidence>
<keyword evidence="10" id="KW-0413">Isomerase</keyword>
<evidence type="ECO:0000256" key="1">
    <source>
        <dbReference type="ARBA" id="ARBA00008428"/>
    </source>
</evidence>
<dbReference type="PANTHER" id="PTHR30153:SF2">
    <property type="entry name" value="REPLICATIVE DNA HELICASE"/>
    <property type="match status" value="1"/>
</dbReference>
<dbReference type="InterPro" id="IPR016136">
    <property type="entry name" value="DNA_helicase_N/primase_C"/>
</dbReference>
<accession>A0A9X1YBC7</accession>
<feature type="compositionally biased region" description="Gly residues" evidence="15">
    <location>
        <begin position="12"/>
        <end position="35"/>
    </location>
</feature>
<dbReference type="NCBIfam" id="TIGR00665">
    <property type="entry name" value="DnaB"/>
    <property type="match status" value="1"/>
</dbReference>
<dbReference type="GO" id="GO:0016787">
    <property type="term" value="F:hydrolase activity"/>
    <property type="evidence" value="ECO:0007669"/>
    <property type="project" value="UniProtKB-KW"/>
</dbReference>
<evidence type="ECO:0000256" key="14">
    <source>
        <dbReference type="RuleBase" id="RU362085"/>
    </source>
</evidence>
<comment type="function">
    <text evidence="11 14">The main replicative DNA helicase, it participates in initiation and elongation during chromosome replication. Travels ahead of the DNA replisome, separating dsDNA into templates for DNA synthesis. A processive ATP-dependent 5'-3' DNA helicase it has DNA-dependent ATPase activity.</text>
</comment>
<evidence type="ECO:0000256" key="4">
    <source>
        <dbReference type="ARBA" id="ARBA00022705"/>
    </source>
</evidence>
<keyword evidence="7 14" id="KW-0347">Helicase</keyword>
<dbReference type="GO" id="GO:0005524">
    <property type="term" value="F:ATP binding"/>
    <property type="evidence" value="ECO:0007669"/>
    <property type="project" value="UniProtKB-UniRule"/>
</dbReference>
<evidence type="ECO:0000256" key="15">
    <source>
        <dbReference type="SAM" id="MobiDB-lite"/>
    </source>
</evidence>
<evidence type="ECO:0000256" key="12">
    <source>
        <dbReference type="ARBA" id="ARBA00048954"/>
    </source>
</evidence>
<evidence type="ECO:0000256" key="11">
    <source>
        <dbReference type="ARBA" id="ARBA00044932"/>
    </source>
</evidence>
<dbReference type="Proteomes" id="UP001139516">
    <property type="component" value="Unassembled WGS sequence"/>
</dbReference>
<dbReference type="PANTHER" id="PTHR30153">
    <property type="entry name" value="REPLICATIVE DNA HELICASE DNAB"/>
    <property type="match status" value="1"/>
</dbReference>
<evidence type="ECO:0000256" key="5">
    <source>
        <dbReference type="ARBA" id="ARBA00022741"/>
    </source>
</evidence>
<evidence type="ECO:0000256" key="13">
    <source>
        <dbReference type="NCBIfam" id="TIGR00665"/>
    </source>
</evidence>
<reference evidence="17" key="1">
    <citation type="submission" date="2022-04" db="EMBL/GenBank/DDBJ databases">
        <title>Roseomonas acroporae sp. nov., isolated from coral Acropora digitifera.</title>
        <authorList>
            <person name="Sun H."/>
        </authorList>
    </citation>
    <scope>NUCLEOTIDE SEQUENCE</scope>
    <source>
        <strain evidence="17">NAR14</strain>
    </source>
</reference>
<organism evidence="17 18">
    <name type="scientific">Roseomonas acroporae</name>
    <dbReference type="NCBI Taxonomy" id="2937791"/>
    <lineage>
        <taxon>Bacteria</taxon>
        <taxon>Pseudomonadati</taxon>
        <taxon>Pseudomonadota</taxon>
        <taxon>Alphaproteobacteria</taxon>
        <taxon>Acetobacterales</taxon>
        <taxon>Roseomonadaceae</taxon>
        <taxon>Roseomonas</taxon>
    </lineage>
</organism>
<dbReference type="EC" id="5.6.2.3" evidence="13 14"/>
<comment type="subunit">
    <text evidence="2">Homohexamer.</text>
</comment>
<dbReference type="Pfam" id="PF00772">
    <property type="entry name" value="DnaB"/>
    <property type="match status" value="1"/>
</dbReference>
<dbReference type="GO" id="GO:1990077">
    <property type="term" value="C:primosome complex"/>
    <property type="evidence" value="ECO:0007669"/>
    <property type="project" value="UniProtKB-UniRule"/>
</dbReference>
<comment type="catalytic activity">
    <reaction evidence="12 14">
        <text>ATP + H2O = ADP + phosphate + H(+)</text>
        <dbReference type="Rhea" id="RHEA:13065"/>
        <dbReference type="ChEBI" id="CHEBI:15377"/>
        <dbReference type="ChEBI" id="CHEBI:15378"/>
        <dbReference type="ChEBI" id="CHEBI:30616"/>
        <dbReference type="ChEBI" id="CHEBI:43474"/>
        <dbReference type="ChEBI" id="CHEBI:456216"/>
        <dbReference type="EC" id="5.6.2.3"/>
    </reaction>
</comment>
<dbReference type="SUPFAM" id="SSF52540">
    <property type="entry name" value="P-loop containing nucleoside triphosphate hydrolases"/>
    <property type="match status" value="1"/>
</dbReference>
<dbReference type="GO" id="GO:0006269">
    <property type="term" value="P:DNA replication, synthesis of primer"/>
    <property type="evidence" value="ECO:0007669"/>
    <property type="project" value="UniProtKB-UniRule"/>
</dbReference>
<evidence type="ECO:0000256" key="8">
    <source>
        <dbReference type="ARBA" id="ARBA00022840"/>
    </source>
</evidence>
<keyword evidence="3 14" id="KW-0639">Primosome</keyword>
<evidence type="ECO:0000313" key="17">
    <source>
        <dbReference type="EMBL" id="MCK8785552.1"/>
    </source>
</evidence>
<feature type="domain" description="SF4 helicase" evidence="16">
    <location>
        <begin position="215"/>
        <end position="524"/>
    </location>
</feature>
<protein>
    <recommendedName>
        <fullName evidence="13 14">Replicative DNA helicase</fullName>
        <ecNumber evidence="13 14">5.6.2.3</ecNumber>
    </recommendedName>
</protein>
<dbReference type="GO" id="GO:0005829">
    <property type="term" value="C:cytosol"/>
    <property type="evidence" value="ECO:0007669"/>
    <property type="project" value="TreeGrafter"/>
</dbReference>
<keyword evidence="9 14" id="KW-0238">DNA-binding</keyword>
<dbReference type="Gene3D" id="1.10.860.10">
    <property type="entry name" value="DNAb Helicase, Chain A"/>
    <property type="match status" value="1"/>
</dbReference>